<evidence type="ECO:0000313" key="2">
    <source>
        <dbReference type="Proteomes" id="UP000029590"/>
    </source>
</evidence>
<gene>
    <name evidence="1" type="ORF">DM48_5157</name>
</gene>
<accession>A0AAW3F7N6</accession>
<organism evidence="1 2">
    <name type="scientific">Burkholderia gladioli</name>
    <name type="common">Pseudomonas marginata</name>
    <name type="synonym">Phytomonas marginata</name>
    <dbReference type="NCBI Taxonomy" id="28095"/>
    <lineage>
        <taxon>Bacteria</taxon>
        <taxon>Pseudomonadati</taxon>
        <taxon>Pseudomonadota</taxon>
        <taxon>Betaproteobacteria</taxon>
        <taxon>Burkholderiales</taxon>
        <taxon>Burkholderiaceae</taxon>
        <taxon>Burkholderia</taxon>
    </lineage>
</organism>
<proteinExistence type="predicted"/>
<dbReference type="KEGG" id="bgo:BM43_487"/>
<dbReference type="Proteomes" id="UP000029590">
    <property type="component" value="Unassembled WGS sequence"/>
</dbReference>
<protein>
    <submittedName>
        <fullName evidence="1">Uncharacterized protein</fullName>
    </submittedName>
</protein>
<name>A0AAW3F7N6_BURGA</name>
<dbReference type="RefSeq" id="WP_127841027.1">
    <property type="nucleotide sequence ID" value="NZ_CADEVY010000003.1"/>
</dbReference>
<evidence type="ECO:0000313" key="1">
    <source>
        <dbReference type="EMBL" id="KGC16386.1"/>
    </source>
</evidence>
<sequence length="103" mass="11111">MSSFVGMTFGAGVVVMLDGNEFDRCTFDHCRLIFCGGPFEVMNCSFAEPQIVFDGAAARTLAFVREMGGMAGSAAWFEEVIARLRERVTVGAVPSPPVPTTMH</sequence>
<comment type="caution">
    <text evidence="1">The sequence shown here is derived from an EMBL/GenBank/DDBJ whole genome shotgun (WGS) entry which is preliminary data.</text>
</comment>
<reference evidence="1 2" key="1">
    <citation type="submission" date="2014-04" db="EMBL/GenBank/DDBJ databases">
        <authorList>
            <person name="Bishop-Lilly K.A."/>
            <person name="Broomall S.M."/>
            <person name="Chain P.S."/>
            <person name="Chertkov O."/>
            <person name="Coyne S.R."/>
            <person name="Daligault H.E."/>
            <person name="Davenport K.W."/>
            <person name="Erkkila T."/>
            <person name="Frey K.G."/>
            <person name="Gibbons H.S."/>
            <person name="Gu W."/>
            <person name="Jaissle J."/>
            <person name="Johnson S.L."/>
            <person name="Koroleva G.I."/>
            <person name="Ladner J.T."/>
            <person name="Lo C.-C."/>
            <person name="Minogue T.D."/>
            <person name="Munk C."/>
            <person name="Palacios G.F."/>
            <person name="Redden C.L."/>
            <person name="Rosenzweig C.N."/>
            <person name="Scholz M.B."/>
            <person name="Teshima H."/>
            <person name="Xu Y."/>
        </authorList>
    </citation>
    <scope>NUCLEOTIDE SEQUENCE [LARGE SCALE GENOMIC DNA]</scope>
    <source>
        <strain evidence="2">gladioli</strain>
    </source>
</reference>
<dbReference type="EMBL" id="JPGG01000015">
    <property type="protein sequence ID" value="KGC16386.1"/>
    <property type="molecule type" value="Genomic_DNA"/>
</dbReference>
<dbReference type="AlphaFoldDB" id="A0AAW3F7N6"/>